<sequence length="108" mass="12047">MRNIISIFTFLVWSIFLAGCSDNDTSPSENTSLTKVSENSLEWGFAYNDAGYPIKVTAPGGKQTAFSYKLDDKQRIRELTKKMADGSKVTYKFDPFGRRISMTDTVGA</sequence>
<protein>
    <recommendedName>
        <fullName evidence="4">Secreted protein</fullName>
    </recommendedName>
</protein>
<dbReference type="Gene3D" id="2.180.10.10">
    <property type="entry name" value="RHS repeat-associated core"/>
    <property type="match status" value="1"/>
</dbReference>
<feature type="chain" id="PRO_5008048939" description="Secreted protein" evidence="1">
    <location>
        <begin position="19"/>
        <end position="108"/>
    </location>
</feature>
<name>A0A176RUE3_9GAMM</name>
<dbReference type="Proteomes" id="UP000076962">
    <property type="component" value="Unassembled WGS sequence"/>
</dbReference>
<evidence type="ECO:0008006" key="4">
    <source>
        <dbReference type="Google" id="ProtNLM"/>
    </source>
</evidence>
<evidence type="ECO:0000256" key="1">
    <source>
        <dbReference type="SAM" id="SignalP"/>
    </source>
</evidence>
<dbReference type="EMBL" id="LUTY01002846">
    <property type="protein sequence ID" value="OAD19326.1"/>
    <property type="molecule type" value="Genomic_DNA"/>
</dbReference>
<keyword evidence="3" id="KW-1185">Reference proteome</keyword>
<dbReference type="InterPro" id="IPR006530">
    <property type="entry name" value="YD"/>
</dbReference>
<feature type="non-terminal residue" evidence="2">
    <location>
        <position position="108"/>
    </location>
</feature>
<gene>
    <name evidence="2" type="ORF">THIOM_005048</name>
</gene>
<comment type="caution">
    <text evidence="2">The sequence shown here is derived from an EMBL/GenBank/DDBJ whole genome shotgun (WGS) entry which is preliminary data.</text>
</comment>
<proteinExistence type="predicted"/>
<reference evidence="2 3" key="1">
    <citation type="submission" date="2016-05" db="EMBL/GenBank/DDBJ databases">
        <title>Single-cell genome of chain-forming Candidatus Thiomargarita nelsonii and comparison to other large sulfur-oxidizing bacteria.</title>
        <authorList>
            <person name="Winkel M."/>
            <person name="Salman V."/>
            <person name="Woyke T."/>
            <person name="Schulz-Vogt H."/>
            <person name="Richter M."/>
            <person name="Flood B."/>
            <person name="Bailey J."/>
            <person name="Amann R."/>
            <person name="Mussmann M."/>
        </authorList>
    </citation>
    <scope>NUCLEOTIDE SEQUENCE [LARGE SCALE GENOMIC DNA]</scope>
    <source>
        <strain evidence="2 3">THI036</strain>
    </source>
</reference>
<feature type="signal peptide" evidence="1">
    <location>
        <begin position="1"/>
        <end position="18"/>
    </location>
</feature>
<accession>A0A176RUE3</accession>
<dbReference type="PROSITE" id="PS51257">
    <property type="entry name" value="PROKAR_LIPOPROTEIN"/>
    <property type="match status" value="1"/>
</dbReference>
<dbReference type="AlphaFoldDB" id="A0A176RUE3"/>
<evidence type="ECO:0000313" key="3">
    <source>
        <dbReference type="Proteomes" id="UP000076962"/>
    </source>
</evidence>
<dbReference type="NCBIfam" id="TIGR01643">
    <property type="entry name" value="YD_repeat_2x"/>
    <property type="match status" value="1"/>
</dbReference>
<keyword evidence="1" id="KW-0732">Signal</keyword>
<organism evidence="2 3">
    <name type="scientific">Candidatus Thiomargarita nelsonii</name>
    <dbReference type="NCBI Taxonomy" id="1003181"/>
    <lineage>
        <taxon>Bacteria</taxon>
        <taxon>Pseudomonadati</taxon>
        <taxon>Pseudomonadota</taxon>
        <taxon>Gammaproteobacteria</taxon>
        <taxon>Thiotrichales</taxon>
        <taxon>Thiotrichaceae</taxon>
        <taxon>Thiomargarita</taxon>
    </lineage>
</organism>
<evidence type="ECO:0000313" key="2">
    <source>
        <dbReference type="EMBL" id="OAD19326.1"/>
    </source>
</evidence>